<proteinExistence type="predicted"/>
<evidence type="ECO:0000313" key="1">
    <source>
        <dbReference type="EMBL" id="SVC89711.1"/>
    </source>
</evidence>
<reference evidence="1" key="1">
    <citation type="submission" date="2018-05" db="EMBL/GenBank/DDBJ databases">
        <authorList>
            <person name="Lanie J.A."/>
            <person name="Ng W.-L."/>
            <person name="Kazmierczak K.M."/>
            <person name="Andrzejewski T.M."/>
            <person name="Davidsen T.M."/>
            <person name="Wayne K.J."/>
            <person name="Tettelin H."/>
            <person name="Glass J.I."/>
            <person name="Rusch D."/>
            <person name="Podicherti R."/>
            <person name="Tsui H.-C.T."/>
            <person name="Winkler M.E."/>
        </authorList>
    </citation>
    <scope>NUCLEOTIDE SEQUENCE</scope>
</reference>
<name>A0A382QZE9_9ZZZZ</name>
<dbReference type="EMBL" id="UINC01117346">
    <property type="protein sequence ID" value="SVC89711.1"/>
    <property type="molecule type" value="Genomic_DNA"/>
</dbReference>
<organism evidence="1">
    <name type="scientific">marine metagenome</name>
    <dbReference type="NCBI Taxonomy" id="408172"/>
    <lineage>
        <taxon>unclassified sequences</taxon>
        <taxon>metagenomes</taxon>
        <taxon>ecological metagenomes</taxon>
    </lineage>
</organism>
<protein>
    <submittedName>
        <fullName evidence="1">Uncharacterized protein</fullName>
    </submittedName>
</protein>
<feature type="non-terminal residue" evidence="1">
    <location>
        <position position="136"/>
    </location>
</feature>
<feature type="non-terminal residue" evidence="1">
    <location>
        <position position="1"/>
    </location>
</feature>
<sequence length="136" mass="15743">VGEAIYESWKDQVTIITVLDDLYRPSNPVWPYSCEQWGDFNAENIPPIIDDGLTNIIHDWFIKPPDAISDYPMLYIIDQNMVVNTIQNENLSINSANYNFNDLLSNLSVTFNKKEQIPKNFNLFNVYPNPFNPVLN</sequence>
<dbReference type="AlphaFoldDB" id="A0A382QZE9"/>
<gene>
    <name evidence="1" type="ORF">METZ01_LOCUS342565</name>
</gene>
<accession>A0A382QZE9</accession>